<dbReference type="PRINTS" id="PR00344">
    <property type="entry name" value="BCTRLSENSOR"/>
</dbReference>
<dbReference type="SMART" id="SM00387">
    <property type="entry name" value="HATPase_c"/>
    <property type="match status" value="1"/>
</dbReference>
<dbReference type="SMART" id="SM00065">
    <property type="entry name" value="GAF"/>
    <property type="match status" value="1"/>
</dbReference>
<dbReference type="InterPro" id="IPR004358">
    <property type="entry name" value="Sig_transdc_His_kin-like_C"/>
</dbReference>
<dbReference type="InterPro" id="IPR003661">
    <property type="entry name" value="HisK_dim/P_dom"/>
</dbReference>
<dbReference type="CDD" id="cd00075">
    <property type="entry name" value="HATPase"/>
    <property type="match status" value="1"/>
</dbReference>
<dbReference type="Gene3D" id="1.10.287.130">
    <property type="match status" value="1"/>
</dbReference>
<dbReference type="NCBIfam" id="TIGR00229">
    <property type="entry name" value="sensory_box"/>
    <property type="match status" value="1"/>
</dbReference>
<dbReference type="Pfam" id="PF02518">
    <property type="entry name" value="HATPase_c"/>
    <property type="match status" value="1"/>
</dbReference>
<dbReference type="EC" id="2.7.13.3" evidence="2"/>
<dbReference type="Gene3D" id="3.30.450.40">
    <property type="match status" value="1"/>
</dbReference>
<feature type="domain" description="PAC" evidence="7">
    <location>
        <begin position="377"/>
        <end position="433"/>
    </location>
</feature>
<dbReference type="InterPro" id="IPR052162">
    <property type="entry name" value="Sensor_kinase/Photoreceptor"/>
</dbReference>
<dbReference type="Gene3D" id="3.30.450.20">
    <property type="entry name" value="PAS domain"/>
    <property type="match status" value="2"/>
</dbReference>
<dbReference type="PANTHER" id="PTHR43304:SF1">
    <property type="entry name" value="PAC DOMAIN-CONTAINING PROTEIN"/>
    <property type="match status" value="1"/>
</dbReference>
<keyword evidence="9" id="KW-1185">Reference proteome</keyword>
<dbReference type="InterPro" id="IPR036890">
    <property type="entry name" value="HATPase_C_sf"/>
</dbReference>
<organism evidence="8 9">
    <name type="scientific">Catalinimonas alkaloidigena</name>
    <dbReference type="NCBI Taxonomy" id="1075417"/>
    <lineage>
        <taxon>Bacteria</taxon>
        <taxon>Pseudomonadati</taxon>
        <taxon>Bacteroidota</taxon>
        <taxon>Cytophagia</taxon>
        <taxon>Cytophagales</taxon>
        <taxon>Catalimonadaceae</taxon>
        <taxon>Catalinimonas</taxon>
    </lineage>
</organism>
<dbReference type="InterPro" id="IPR001610">
    <property type="entry name" value="PAC"/>
</dbReference>
<evidence type="ECO:0000256" key="1">
    <source>
        <dbReference type="ARBA" id="ARBA00000085"/>
    </source>
</evidence>
<protein>
    <recommendedName>
        <fullName evidence="2">histidine kinase</fullName>
        <ecNumber evidence="2">2.7.13.3</ecNumber>
    </recommendedName>
</protein>
<evidence type="ECO:0000256" key="5">
    <source>
        <dbReference type="ARBA" id="ARBA00022777"/>
    </source>
</evidence>
<dbReference type="RefSeq" id="WP_089681906.1">
    <property type="nucleotide sequence ID" value="NZ_FNFO01000004.1"/>
</dbReference>
<dbReference type="PROSITE" id="PS50109">
    <property type="entry name" value="HIS_KIN"/>
    <property type="match status" value="1"/>
</dbReference>
<dbReference type="OrthoDB" id="1522284at2"/>
<feature type="domain" description="PAC" evidence="7">
    <location>
        <begin position="250"/>
        <end position="303"/>
    </location>
</feature>
<dbReference type="CDD" id="cd00082">
    <property type="entry name" value="HisKA"/>
    <property type="match status" value="1"/>
</dbReference>
<dbReference type="GO" id="GO:0000155">
    <property type="term" value="F:phosphorelay sensor kinase activity"/>
    <property type="evidence" value="ECO:0007669"/>
    <property type="project" value="InterPro"/>
</dbReference>
<dbReference type="STRING" id="1075417.SAMN05421823_10494"/>
<dbReference type="SMART" id="SM00086">
    <property type="entry name" value="PAC"/>
    <property type="match status" value="2"/>
</dbReference>
<keyword evidence="5" id="KW-0418">Kinase</keyword>
<name>A0A1G9GFN4_9BACT</name>
<dbReference type="EMBL" id="FNFO01000004">
    <property type="protein sequence ID" value="SDK99538.1"/>
    <property type="molecule type" value="Genomic_DNA"/>
</dbReference>
<feature type="domain" description="Histidine kinase" evidence="6">
    <location>
        <begin position="451"/>
        <end position="665"/>
    </location>
</feature>
<evidence type="ECO:0000256" key="2">
    <source>
        <dbReference type="ARBA" id="ARBA00012438"/>
    </source>
</evidence>
<dbReference type="SMART" id="SM00091">
    <property type="entry name" value="PAS"/>
    <property type="match status" value="2"/>
</dbReference>
<evidence type="ECO:0000259" key="6">
    <source>
        <dbReference type="PROSITE" id="PS50109"/>
    </source>
</evidence>
<dbReference type="SUPFAM" id="SSF55785">
    <property type="entry name" value="PYP-like sensor domain (PAS domain)"/>
    <property type="match status" value="2"/>
</dbReference>
<dbReference type="InterPro" id="IPR005467">
    <property type="entry name" value="His_kinase_dom"/>
</dbReference>
<dbReference type="SUPFAM" id="SSF47384">
    <property type="entry name" value="Homodimeric domain of signal transducing histidine kinase"/>
    <property type="match status" value="1"/>
</dbReference>
<dbReference type="SMART" id="SM00388">
    <property type="entry name" value="HisKA"/>
    <property type="match status" value="1"/>
</dbReference>
<dbReference type="InterPro" id="IPR029016">
    <property type="entry name" value="GAF-like_dom_sf"/>
</dbReference>
<evidence type="ECO:0000259" key="7">
    <source>
        <dbReference type="PROSITE" id="PS50113"/>
    </source>
</evidence>
<dbReference type="InterPro" id="IPR035965">
    <property type="entry name" value="PAS-like_dom_sf"/>
</dbReference>
<dbReference type="InterPro" id="IPR000700">
    <property type="entry name" value="PAS-assoc_C"/>
</dbReference>
<gene>
    <name evidence="8" type="ORF">SAMN05421823_10494</name>
</gene>
<dbReference type="InterPro" id="IPR013655">
    <property type="entry name" value="PAS_fold_3"/>
</dbReference>
<sequence>MSATSVLEWIPPVRSSTDEEKRVQALRSFQILDTPEETDFDQIVTLLAQTFRTPVAMLAFFDRNRNWIKAKVGLQSDEAICANALNAYMIGSQETRGVVAVPDIQACQPYRDIACESPFRFYAGVPLITPGGHLIGSLCVLDHHVRELCAEHQFALEVMAKQVMNLLELRSKNQRLHRTLDQAQLIGNLGVYEIDLVNHRWFASEPFQKLFGLPPATSYPLDDFWKLIHQEDVGAQQLCFRTKLGVENKFDCEFRCVHQQTGKVFYVRNICEVIRNEAGRAVRMVGIKQDVSDQVATLMALQESEERWQFALEGAGDGVWDWTVGSETVFTSRQCKRMLGFEEHELGDALTDWLARILPSTPVEVERFTSSWNPKQERGLMKILQVRAKDGTIRWMLTRGKVVAWKSNGEPLRLIGTLSDITEHKMAEEALQERNTELTKANQELDNFVYRVSHDLRAPISSILGLIHLIKNETDLDVIQHYTQLAEQSLQKQDHFIRDILDYSRNTRLSLQPKEVDFQEMYEETLLTLNHTPEFKLVCSEVRVEAEAGVIFRTDPQRLNVVLNNLVANALRYMNPRQEHSYLQLSARVEAEKAVLCVRDNGIGIHPEHLDKVFRMFYRATDHKPGSGLGLYIVKETVEKLGGTVQIKSQPNVGTEFVITLPNLAPSETKTA</sequence>
<dbReference type="Pfam" id="PF00512">
    <property type="entry name" value="HisKA"/>
    <property type="match status" value="1"/>
</dbReference>
<dbReference type="Pfam" id="PF08447">
    <property type="entry name" value="PAS_3"/>
    <property type="match status" value="2"/>
</dbReference>
<keyword evidence="4" id="KW-0808">Transferase</keyword>
<dbReference type="CDD" id="cd00130">
    <property type="entry name" value="PAS"/>
    <property type="match status" value="1"/>
</dbReference>
<dbReference type="Pfam" id="PF01590">
    <property type="entry name" value="GAF"/>
    <property type="match status" value="1"/>
</dbReference>
<dbReference type="AlphaFoldDB" id="A0A1G9GFN4"/>
<dbReference type="InterPro" id="IPR000014">
    <property type="entry name" value="PAS"/>
</dbReference>
<dbReference type="SUPFAM" id="SSF55874">
    <property type="entry name" value="ATPase domain of HSP90 chaperone/DNA topoisomerase II/histidine kinase"/>
    <property type="match status" value="1"/>
</dbReference>
<dbReference type="InterPro" id="IPR036097">
    <property type="entry name" value="HisK_dim/P_sf"/>
</dbReference>
<dbReference type="InterPro" id="IPR003018">
    <property type="entry name" value="GAF"/>
</dbReference>
<dbReference type="InterPro" id="IPR003594">
    <property type="entry name" value="HATPase_dom"/>
</dbReference>
<evidence type="ECO:0000256" key="3">
    <source>
        <dbReference type="ARBA" id="ARBA00022553"/>
    </source>
</evidence>
<keyword evidence="3" id="KW-0597">Phosphoprotein</keyword>
<dbReference type="Gene3D" id="2.10.70.100">
    <property type="match status" value="1"/>
</dbReference>
<evidence type="ECO:0000313" key="9">
    <source>
        <dbReference type="Proteomes" id="UP000198510"/>
    </source>
</evidence>
<evidence type="ECO:0000256" key="4">
    <source>
        <dbReference type="ARBA" id="ARBA00022679"/>
    </source>
</evidence>
<evidence type="ECO:0000313" key="8">
    <source>
        <dbReference type="EMBL" id="SDK99538.1"/>
    </source>
</evidence>
<accession>A0A1G9GFN4</accession>
<dbReference type="Proteomes" id="UP000198510">
    <property type="component" value="Unassembled WGS sequence"/>
</dbReference>
<dbReference type="PANTHER" id="PTHR43304">
    <property type="entry name" value="PHYTOCHROME-LIKE PROTEIN CPH1"/>
    <property type="match status" value="1"/>
</dbReference>
<dbReference type="SUPFAM" id="SSF55781">
    <property type="entry name" value="GAF domain-like"/>
    <property type="match status" value="1"/>
</dbReference>
<comment type="catalytic activity">
    <reaction evidence="1">
        <text>ATP + protein L-histidine = ADP + protein N-phospho-L-histidine.</text>
        <dbReference type="EC" id="2.7.13.3"/>
    </reaction>
</comment>
<reference evidence="8 9" key="1">
    <citation type="submission" date="2016-10" db="EMBL/GenBank/DDBJ databases">
        <authorList>
            <person name="de Groot N.N."/>
        </authorList>
    </citation>
    <scope>NUCLEOTIDE SEQUENCE [LARGE SCALE GENOMIC DNA]</scope>
    <source>
        <strain evidence="8 9">DSM 25186</strain>
    </source>
</reference>
<proteinExistence type="predicted"/>
<dbReference type="PROSITE" id="PS50113">
    <property type="entry name" value="PAC"/>
    <property type="match status" value="2"/>
</dbReference>
<dbReference type="Gene3D" id="3.30.565.10">
    <property type="entry name" value="Histidine kinase-like ATPase, C-terminal domain"/>
    <property type="match status" value="1"/>
</dbReference>